<feature type="compositionally biased region" description="Basic and acidic residues" evidence="7">
    <location>
        <begin position="245"/>
        <end position="254"/>
    </location>
</feature>
<evidence type="ECO:0000256" key="4">
    <source>
        <dbReference type="ARBA" id="ARBA00023163"/>
    </source>
</evidence>
<name>A0A834R401_SARSC</name>
<evidence type="ECO:0000256" key="3">
    <source>
        <dbReference type="ARBA" id="ARBA00023015"/>
    </source>
</evidence>
<evidence type="ECO:0000256" key="7">
    <source>
        <dbReference type="SAM" id="MobiDB-lite"/>
    </source>
</evidence>
<feature type="region of interest" description="Disordered" evidence="7">
    <location>
        <begin position="162"/>
        <end position="192"/>
    </location>
</feature>
<evidence type="ECO:0000256" key="5">
    <source>
        <dbReference type="ARBA" id="ARBA00023242"/>
    </source>
</evidence>
<keyword evidence="3" id="KW-0805">Transcription regulation</keyword>
<dbReference type="GO" id="GO:0005654">
    <property type="term" value="C:nucleoplasm"/>
    <property type="evidence" value="ECO:0007669"/>
    <property type="project" value="UniProtKB-ARBA"/>
</dbReference>
<evidence type="ECO:0000313" key="10">
    <source>
        <dbReference type="Proteomes" id="UP000070412"/>
    </source>
</evidence>
<feature type="compositionally biased region" description="Polar residues" evidence="7">
    <location>
        <begin position="226"/>
        <end position="236"/>
    </location>
</feature>
<dbReference type="SMART" id="SM01401">
    <property type="entry name" value="Sds3"/>
    <property type="match status" value="1"/>
</dbReference>
<feature type="region of interest" description="Disordered" evidence="7">
    <location>
        <begin position="226"/>
        <end position="254"/>
    </location>
</feature>
<feature type="coiled-coil region" evidence="6">
    <location>
        <begin position="131"/>
        <end position="158"/>
    </location>
</feature>
<dbReference type="AlphaFoldDB" id="A0A834R401"/>
<evidence type="ECO:0000313" key="9">
    <source>
        <dbReference type="EnsemblMetazoa" id="KAF7489483.1"/>
    </source>
</evidence>
<reference evidence="10" key="1">
    <citation type="journal article" date="2020" name="PLoS Negl. Trop. Dis.">
        <title>High-quality nuclear genome for Sarcoptes scabiei-A critical resource for a neglected parasite.</title>
        <authorList>
            <person name="Korhonen P.K."/>
            <person name="Gasser R.B."/>
            <person name="Ma G."/>
            <person name="Wang T."/>
            <person name="Stroehlein A.J."/>
            <person name="Young N.D."/>
            <person name="Ang C.S."/>
            <person name="Fernando D.D."/>
            <person name="Lu H.C."/>
            <person name="Taylor S."/>
            <person name="Reynolds S.L."/>
            <person name="Mofiz E."/>
            <person name="Najaraj S.H."/>
            <person name="Gowda H."/>
            <person name="Madugundu A."/>
            <person name="Renuse S."/>
            <person name="Holt D."/>
            <person name="Pandey A."/>
            <person name="Papenfuss A.T."/>
            <person name="Fischer K."/>
        </authorList>
    </citation>
    <scope>NUCLEOTIDE SEQUENCE [LARGE SCALE GENOMIC DNA]</scope>
</reference>
<protein>
    <submittedName>
        <fullName evidence="8">Sin3 histone deacetylase corepressor complex component SDS3</fullName>
    </submittedName>
</protein>
<dbReference type="Pfam" id="PF08598">
    <property type="entry name" value="Sds3"/>
    <property type="match status" value="1"/>
</dbReference>
<keyword evidence="10" id="KW-1185">Reference proteome</keyword>
<comment type="subcellular location">
    <subcellularLocation>
        <location evidence="1">Nucleus</location>
    </subcellularLocation>
</comment>
<dbReference type="PANTHER" id="PTHR21964">
    <property type="entry name" value="BREAST CANCER METASTASIS-SUPPRESSOR 1"/>
    <property type="match status" value="1"/>
</dbReference>
<keyword evidence="4" id="KW-0804">Transcription</keyword>
<reference evidence="9" key="3">
    <citation type="submission" date="2022-06" db="UniProtKB">
        <authorList>
            <consortium name="EnsemblMetazoa"/>
        </authorList>
    </citation>
    <scope>IDENTIFICATION</scope>
</reference>
<keyword evidence="2" id="KW-0678">Repressor</keyword>
<evidence type="ECO:0000313" key="8">
    <source>
        <dbReference type="EMBL" id="KAF7489483.1"/>
    </source>
</evidence>
<keyword evidence="5" id="KW-0539">Nucleus</keyword>
<proteinExistence type="predicted"/>
<gene>
    <name evidence="8" type="ORF">SSS_6858</name>
</gene>
<dbReference type="EMBL" id="WVUK01000064">
    <property type="protein sequence ID" value="KAF7489483.1"/>
    <property type="molecule type" value="Genomic_DNA"/>
</dbReference>
<dbReference type="Proteomes" id="UP000070412">
    <property type="component" value="Unassembled WGS sequence"/>
</dbReference>
<accession>A0A834R401</accession>
<dbReference type="OrthoDB" id="70376at2759"/>
<reference evidence="8" key="2">
    <citation type="submission" date="2020-01" db="EMBL/GenBank/DDBJ databases">
        <authorList>
            <person name="Korhonen P.K.K."/>
            <person name="Guangxu M.G."/>
            <person name="Wang T.W."/>
            <person name="Stroehlein A.J.S."/>
            <person name="Young N.D."/>
            <person name="Ang C.-S.A."/>
            <person name="Fernando D.W.F."/>
            <person name="Lu H.L."/>
            <person name="Taylor S.T."/>
            <person name="Ehtesham M.E.M."/>
            <person name="Najaraj S.H.N."/>
            <person name="Harsha G.H.G."/>
            <person name="Madugundu A.M."/>
            <person name="Renuse S.R."/>
            <person name="Holt D.H."/>
            <person name="Pandey A.P."/>
            <person name="Papenfuss A.P."/>
            <person name="Gasser R.B.G."/>
            <person name="Fischer K.F."/>
        </authorList>
    </citation>
    <scope>NUCLEOTIDE SEQUENCE</scope>
    <source>
        <strain evidence="8">SSS_KF_BRIS2020</strain>
    </source>
</reference>
<dbReference type="GO" id="GO:0010468">
    <property type="term" value="P:regulation of gene expression"/>
    <property type="evidence" value="ECO:0007669"/>
    <property type="project" value="UniProtKB-ARBA"/>
</dbReference>
<sequence>MKQNNLIMMNDYDIENDRSNHLEIYGDSDEDTEDASETGSTKYINELSFEHDLDEYDSNFEIKEQIYKDKLAVLKEQLVQLEHKKHPDYVKHLAVLDKEHEDRLFFIYCTKKLEEDLIEKEYCFEESAAEKEFEERKMEIKENLLSDLEEKKKINENDSNIELISDPSETKTLTTRKLRRRPNDPIPLPDRRRRASPAQINFLLDENIITEDVKAVNRLLSASTKSAQKNSLTSNKNQNNHHQNHNNDHDDGEHQTKLIEAKIECGKLFCDKKWFHRGQNVFIESPDGSLEPSIILHIGTNDIIVKRYSDSQRIKITLNDLMTKKFSFQKKW</sequence>
<evidence type="ECO:0000256" key="2">
    <source>
        <dbReference type="ARBA" id="ARBA00022491"/>
    </source>
</evidence>
<dbReference type="InterPro" id="IPR013907">
    <property type="entry name" value="Sds3"/>
</dbReference>
<keyword evidence="6" id="KW-0175">Coiled coil</keyword>
<organism evidence="8">
    <name type="scientific">Sarcoptes scabiei</name>
    <name type="common">Itch mite</name>
    <name type="synonym">Acarus scabiei</name>
    <dbReference type="NCBI Taxonomy" id="52283"/>
    <lineage>
        <taxon>Eukaryota</taxon>
        <taxon>Metazoa</taxon>
        <taxon>Ecdysozoa</taxon>
        <taxon>Arthropoda</taxon>
        <taxon>Chelicerata</taxon>
        <taxon>Arachnida</taxon>
        <taxon>Acari</taxon>
        <taxon>Acariformes</taxon>
        <taxon>Sarcoptiformes</taxon>
        <taxon>Astigmata</taxon>
        <taxon>Psoroptidia</taxon>
        <taxon>Sarcoptoidea</taxon>
        <taxon>Sarcoptidae</taxon>
        <taxon>Sarcoptinae</taxon>
        <taxon>Sarcoptes</taxon>
    </lineage>
</organism>
<evidence type="ECO:0000256" key="1">
    <source>
        <dbReference type="ARBA" id="ARBA00004123"/>
    </source>
</evidence>
<dbReference type="EnsemblMetazoa" id="SSS_6858s_mrna">
    <property type="protein sequence ID" value="KAF7489483.1"/>
    <property type="gene ID" value="SSS_6858"/>
</dbReference>
<evidence type="ECO:0000256" key="6">
    <source>
        <dbReference type="SAM" id="Coils"/>
    </source>
</evidence>